<gene>
    <name evidence="2" type="ORF">BRAA05T20764Z</name>
    <name evidence="1" type="ORF">BRAPAZ1V2_A05P19390.2</name>
</gene>
<evidence type="ECO:0000313" key="2">
    <source>
        <dbReference type="EMBL" id="VDC71050.1"/>
    </source>
</evidence>
<proteinExistence type="predicted"/>
<sequence length="51" mass="5717">MILCGKYSGPCLHFASSHFCKVQETLKLAWRISQVSFSMYGNEDGCIVSEN</sequence>
<dbReference type="AlphaFoldDB" id="A0A3P5ZDX0"/>
<accession>A0A3P5ZDX0</accession>
<organism evidence="2">
    <name type="scientific">Brassica campestris</name>
    <name type="common">Field mustard</name>
    <dbReference type="NCBI Taxonomy" id="3711"/>
    <lineage>
        <taxon>Eukaryota</taxon>
        <taxon>Viridiplantae</taxon>
        <taxon>Streptophyta</taxon>
        <taxon>Embryophyta</taxon>
        <taxon>Tracheophyta</taxon>
        <taxon>Spermatophyta</taxon>
        <taxon>Magnoliopsida</taxon>
        <taxon>eudicotyledons</taxon>
        <taxon>Gunneridae</taxon>
        <taxon>Pentapetalae</taxon>
        <taxon>rosids</taxon>
        <taxon>malvids</taxon>
        <taxon>Brassicales</taxon>
        <taxon>Brassicaceae</taxon>
        <taxon>Brassiceae</taxon>
        <taxon>Brassica</taxon>
    </lineage>
</organism>
<name>A0A3P5ZDX0_BRACM</name>
<protein>
    <submittedName>
        <fullName evidence="1">Uncharacterized protein</fullName>
    </submittedName>
</protein>
<evidence type="ECO:0000313" key="1">
    <source>
        <dbReference type="EMBL" id="CAG7875418.1"/>
    </source>
</evidence>
<dbReference type="Proteomes" id="UP000694005">
    <property type="component" value="Chromosome A05"/>
</dbReference>
<dbReference type="EMBL" id="LS974621">
    <property type="protein sequence ID" value="CAG7875418.1"/>
    <property type="molecule type" value="Genomic_DNA"/>
</dbReference>
<dbReference type="Gramene" id="A05p19390.2_BraZ1">
    <property type="protein sequence ID" value="A05p19390.2_BraZ1.CDS"/>
    <property type="gene ID" value="A05g19390.2_BraZ1"/>
</dbReference>
<reference evidence="2" key="1">
    <citation type="submission" date="2018-11" db="EMBL/GenBank/DDBJ databases">
        <authorList>
            <consortium name="Genoscope - CEA"/>
            <person name="William W."/>
        </authorList>
    </citation>
    <scope>NUCLEOTIDE SEQUENCE</scope>
</reference>
<dbReference type="EMBL" id="LR031570">
    <property type="protein sequence ID" value="VDC71050.1"/>
    <property type="molecule type" value="Genomic_DNA"/>
</dbReference>